<feature type="domain" description="Antitoxin Xre/MbcA/ParS-like toxin-binding" evidence="1">
    <location>
        <begin position="103"/>
        <end position="144"/>
    </location>
</feature>
<dbReference type="AlphaFoldDB" id="A0A918N6T1"/>
<name>A0A918N6T1_9GAMM</name>
<sequence>MLHHFTLTFSLPEASGMDAHSVANEIPGADFTVERLGFNPAGEFTIHFSREGASVMDVLEYAKAQVQQAFPKAQLVSMELAEEPPAQGMVDDISKLVLHACKVLGSVDAAQAWLSTPNAELDSLTPKALMVDAEGRMRVSRLLTKKMGISKQAGEGGA</sequence>
<dbReference type="EMBL" id="BMXR01000001">
    <property type="protein sequence ID" value="GGX40573.1"/>
    <property type="molecule type" value="Genomic_DNA"/>
</dbReference>
<reference evidence="2" key="2">
    <citation type="submission" date="2020-09" db="EMBL/GenBank/DDBJ databases">
        <authorList>
            <person name="Sun Q."/>
            <person name="Kim S."/>
        </authorList>
    </citation>
    <scope>NUCLEOTIDE SEQUENCE</scope>
    <source>
        <strain evidence="2">KCTC 22169</strain>
    </source>
</reference>
<protein>
    <recommendedName>
        <fullName evidence="1">Antitoxin Xre/MbcA/ParS-like toxin-binding domain-containing protein</fullName>
    </recommendedName>
</protein>
<evidence type="ECO:0000313" key="3">
    <source>
        <dbReference type="Proteomes" id="UP000626148"/>
    </source>
</evidence>
<dbReference type="Pfam" id="PF09722">
    <property type="entry name" value="Xre_MbcA_ParS_C"/>
    <property type="match status" value="1"/>
</dbReference>
<dbReference type="RefSeq" id="WP_189606822.1">
    <property type="nucleotide sequence ID" value="NZ_BMXR01000001.1"/>
</dbReference>
<evidence type="ECO:0000313" key="2">
    <source>
        <dbReference type="EMBL" id="GGX40573.1"/>
    </source>
</evidence>
<dbReference type="Proteomes" id="UP000626148">
    <property type="component" value="Unassembled WGS sequence"/>
</dbReference>
<keyword evidence="3" id="KW-1185">Reference proteome</keyword>
<organism evidence="2 3">
    <name type="scientific">Saccharospirillum salsuginis</name>
    <dbReference type="NCBI Taxonomy" id="418750"/>
    <lineage>
        <taxon>Bacteria</taxon>
        <taxon>Pseudomonadati</taxon>
        <taxon>Pseudomonadota</taxon>
        <taxon>Gammaproteobacteria</taxon>
        <taxon>Oceanospirillales</taxon>
        <taxon>Saccharospirillaceae</taxon>
        <taxon>Saccharospirillum</taxon>
    </lineage>
</organism>
<dbReference type="InterPro" id="IPR024467">
    <property type="entry name" value="Xre/MbcA/ParS-like_toxin-bd"/>
</dbReference>
<reference evidence="2" key="1">
    <citation type="journal article" date="2014" name="Int. J. Syst. Evol. Microbiol.">
        <title>Complete genome sequence of Corynebacterium casei LMG S-19264T (=DSM 44701T), isolated from a smear-ripened cheese.</title>
        <authorList>
            <consortium name="US DOE Joint Genome Institute (JGI-PGF)"/>
            <person name="Walter F."/>
            <person name="Albersmeier A."/>
            <person name="Kalinowski J."/>
            <person name="Ruckert C."/>
        </authorList>
    </citation>
    <scope>NUCLEOTIDE SEQUENCE</scope>
    <source>
        <strain evidence="2">KCTC 22169</strain>
    </source>
</reference>
<evidence type="ECO:0000259" key="1">
    <source>
        <dbReference type="Pfam" id="PF09722"/>
    </source>
</evidence>
<accession>A0A918N6T1</accession>
<gene>
    <name evidence="2" type="ORF">GCM10007392_04160</name>
</gene>
<proteinExistence type="predicted"/>
<comment type="caution">
    <text evidence="2">The sequence shown here is derived from an EMBL/GenBank/DDBJ whole genome shotgun (WGS) entry which is preliminary data.</text>
</comment>